<evidence type="ECO:0000256" key="1">
    <source>
        <dbReference type="ARBA" id="ARBA00004167"/>
    </source>
</evidence>
<dbReference type="InterPro" id="IPR028188">
    <property type="entry name" value="Pilin_PilA"/>
</dbReference>
<dbReference type="Pfam" id="PF14245">
    <property type="entry name" value="Pilin_PilA"/>
    <property type="match status" value="1"/>
</dbReference>
<dbReference type="PANTHER" id="PTHR30093:SF44">
    <property type="entry name" value="TYPE II SECRETION SYSTEM CORE PROTEIN G"/>
    <property type="match status" value="1"/>
</dbReference>
<dbReference type="PROSITE" id="PS00409">
    <property type="entry name" value="PROKAR_NTER_METHYL"/>
    <property type="match status" value="1"/>
</dbReference>
<evidence type="ECO:0000256" key="2">
    <source>
        <dbReference type="ARBA" id="ARBA00022481"/>
    </source>
</evidence>
<dbReference type="PANTHER" id="PTHR30093">
    <property type="entry name" value="GENERAL SECRETION PATHWAY PROTEIN G"/>
    <property type="match status" value="1"/>
</dbReference>
<evidence type="ECO:0000256" key="3">
    <source>
        <dbReference type="ARBA" id="ARBA00022692"/>
    </source>
</evidence>
<dbReference type="InterPro" id="IPR045584">
    <property type="entry name" value="Pilin-like"/>
</dbReference>
<evidence type="ECO:0000313" key="7">
    <source>
        <dbReference type="EMBL" id="WNG45491.1"/>
    </source>
</evidence>
<keyword evidence="5 6" id="KW-0472">Membrane</keyword>
<accession>A0ABY9WRV1</accession>
<evidence type="ECO:0000256" key="6">
    <source>
        <dbReference type="SAM" id="Phobius"/>
    </source>
</evidence>
<sequence length="271" mass="29538">MAGFVPCPGDERAREVDAMRLAARSSAFFSPDDIFGADTGPPVPTRGPRRGPFSSGFFMRRPFTQQRRGFSLIELMIVVAIIGILAAVAVPNFIKFQARSKQAEAKSNLRTWFTTQRSYLQEKGVYLEAHGEAGFSPERGNRYAYYFSPDRNCEERKGDGTVTHPESANCITADEGRHKLPTATPEPMPVSFTWTTGEGENPKSPGVSGPCPGCNIDAFAVGDIDNEKGGIDTWHIATKDAQLSTPPCGNEDVLHVAGVPFNTFNDVDCDQ</sequence>
<gene>
    <name evidence="7" type="ORF">F0U60_16340</name>
</gene>
<dbReference type="Gene3D" id="3.30.700.10">
    <property type="entry name" value="Glycoprotein, Type 4 Pilin"/>
    <property type="match status" value="1"/>
</dbReference>
<dbReference type="InterPro" id="IPR012902">
    <property type="entry name" value="N_methyl_site"/>
</dbReference>
<dbReference type="EMBL" id="CP043494">
    <property type="protein sequence ID" value="WNG45491.1"/>
    <property type="molecule type" value="Genomic_DNA"/>
</dbReference>
<keyword evidence="3 6" id="KW-0812">Transmembrane</keyword>
<proteinExistence type="predicted"/>
<comment type="subcellular location">
    <subcellularLocation>
        <location evidence="1">Membrane</location>
        <topology evidence="1">Single-pass membrane protein</topology>
    </subcellularLocation>
</comment>
<evidence type="ECO:0000313" key="8">
    <source>
        <dbReference type="Proteomes" id="UP001611383"/>
    </source>
</evidence>
<reference evidence="7 8" key="1">
    <citation type="submission" date="2019-08" db="EMBL/GenBank/DDBJ databases">
        <title>Archangium and Cystobacter genomes.</title>
        <authorList>
            <person name="Chen I.-C.K."/>
            <person name="Wielgoss S."/>
        </authorList>
    </citation>
    <scope>NUCLEOTIDE SEQUENCE [LARGE SCALE GENOMIC DNA]</scope>
    <source>
        <strain evidence="7 8">Cbm 6</strain>
    </source>
</reference>
<dbReference type="NCBIfam" id="TIGR02532">
    <property type="entry name" value="IV_pilin_GFxxxE"/>
    <property type="match status" value="1"/>
</dbReference>
<evidence type="ECO:0000256" key="5">
    <source>
        <dbReference type="ARBA" id="ARBA00023136"/>
    </source>
</evidence>
<organism evidence="7 8">
    <name type="scientific">Archangium minus</name>
    <dbReference type="NCBI Taxonomy" id="83450"/>
    <lineage>
        <taxon>Bacteria</taxon>
        <taxon>Pseudomonadati</taxon>
        <taxon>Myxococcota</taxon>
        <taxon>Myxococcia</taxon>
        <taxon>Myxococcales</taxon>
        <taxon>Cystobacterineae</taxon>
        <taxon>Archangiaceae</taxon>
        <taxon>Archangium</taxon>
    </lineage>
</organism>
<dbReference type="Proteomes" id="UP001611383">
    <property type="component" value="Chromosome"/>
</dbReference>
<name>A0ABY9WRV1_9BACT</name>
<protein>
    <submittedName>
        <fullName evidence="7">Prepilin-type N-terminal cleavage/methylation domain-containing protein</fullName>
    </submittedName>
</protein>
<keyword evidence="4 6" id="KW-1133">Transmembrane helix</keyword>
<evidence type="ECO:0000256" key="4">
    <source>
        <dbReference type="ARBA" id="ARBA00022989"/>
    </source>
</evidence>
<keyword evidence="2" id="KW-0488">Methylation</keyword>
<feature type="transmembrane region" description="Helical" evidence="6">
    <location>
        <begin position="69"/>
        <end position="94"/>
    </location>
</feature>
<dbReference type="Pfam" id="PF07963">
    <property type="entry name" value="N_methyl"/>
    <property type="match status" value="1"/>
</dbReference>
<keyword evidence="8" id="KW-1185">Reference proteome</keyword>
<dbReference type="SUPFAM" id="SSF54523">
    <property type="entry name" value="Pili subunits"/>
    <property type="match status" value="1"/>
</dbReference>